<keyword evidence="3" id="KW-1185">Reference proteome</keyword>
<dbReference type="Proteomes" id="UP001595583">
    <property type="component" value="Unassembled WGS sequence"/>
</dbReference>
<organism evidence="2 3">
    <name type="scientific">Aquamicrobium soli</name>
    <dbReference type="NCBI Taxonomy" id="1811518"/>
    <lineage>
        <taxon>Bacteria</taxon>
        <taxon>Pseudomonadati</taxon>
        <taxon>Pseudomonadota</taxon>
        <taxon>Alphaproteobacteria</taxon>
        <taxon>Hyphomicrobiales</taxon>
        <taxon>Phyllobacteriaceae</taxon>
        <taxon>Aquamicrobium</taxon>
    </lineage>
</organism>
<dbReference type="Pfam" id="PF06823">
    <property type="entry name" value="DUF1236"/>
    <property type="match status" value="1"/>
</dbReference>
<reference evidence="3" key="1">
    <citation type="journal article" date="2019" name="Int. J. Syst. Evol. Microbiol.">
        <title>The Global Catalogue of Microorganisms (GCM) 10K type strain sequencing project: providing services to taxonomists for standard genome sequencing and annotation.</title>
        <authorList>
            <consortium name="The Broad Institute Genomics Platform"/>
            <consortium name="The Broad Institute Genome Sequencing Center for Infectious Disease"/>
            <person name="Wu L."/>
            <person name="Ma J."/>
        </authorList>
    </citation>
    <scope>NUCLEOTIDE SEQUENCE [LARGE SCALE GENOMIC DNA]</scope>
    <source>
        <strain evidence="3">KCTC 52165</strain>
    </source>
</reference>
<protein>
    <submittedName>
        <fullName evidence="2">DUF1236 domain-containing protein</fullName>
    </submittedName>
</protein>
<dbReference type="RefSeq" id="WP_378218542.1">
    <property type="nucleotide sequence ID" value="NZ_JBHRTK010000003.1"/>
</dbReference>
<evidence type="ECO:0000313" key="3">
    <source>
        <dbReference type="Proteomes" id="UP001595583"/>
    </source>
</evidence>
<accession>A0ABV7K4D6</accession>
<comment type="caution">
    <text evidence="2">The sequence shown here is derived from an EMBL/GenBank/DDBJ whole genome shotgun (WGS) entry which is preliminary data.</text>
</comment>
<proteinExistence type="predicted"/>
<feature type="signal peptide" evidence="1">
    <location>
        <begin position="1"/>
        <end position="22"/>
    </location>
</feature>
<dbReference type="EMBL" id="JBHRTK010000003">
    <property type="protein sequence ID" value="MFC3205249.1"/>
    <property type="molecule type" value="Genomic_DNA"/>
</dbReference>
<name>A0ABV7K4D6_9HYPH</name>
<gene>
    <name evidence="2" type="ORF">ACFOHJ_03415</name>
</gene>
<evidence type="ECO:0000256" key="1">
    <source>
        <dbReference type="SAM" id="SignalP"/>
    </source>
</evidence>
<sequence>MKRLLPLFVVCAAIGGATAAVADTVVIQPEQRTVIQEYVHKNPVASVSVAGLELSVGAKVPDTVVLHEVPDVKYRYTVIDNQTVLVDPDTHEIVEIVH</sequence>
<feature type="chain" id="PRO_5046359055" evidence="1">
    <location>
        <begin position="23"/>
        <end position="98"/>
    </location>
</feature>
<evidence type="ECO:0000313" key="2">
    <source>
        <dbReference type="EMBL" id="MFC3205249.1"/>
    </source>
</evidence>
<keyword evidence="1" id="KW-0732">Signal</keyword>
<dbReference type="InterPro" id="IPR009642">
    <property type="entry name" value="DUF1236"/>
</dbReference>